<name>A0A2D6YHS5_9DELT</name>
<comment type="caution">
    <text evidence="2">The sequence shown here is derived from an EMBL/GenBank/DDBJ whole genome shotgun (WGS) entry which is preliminary data.</text>
</comment>
<dbReference type="InterPro" id="IPR011990">
    <property type="entry name" value="TPR-like_helical_dom_sf"/>
</dbReference>
<feature type="signal peptide" evidence="1">
    <location>
        <begin position="1"/>
        <end position="22"/>
    </location>
</feature>
<evidence type="ECO:0000313" key="2">
    <source>
        <dbReference type="EMBL" id="MAH62733.1"/>
    </source>
</evidence>
<dbReference type="Gene3D" id="1.25.40.10">
    <property type="entry name" value="Tetratricopeptide repeat domain"/>
    <property type="match status" value="1"/>
</dbReference>
<dbReference type="AlphaFoldDB" id="A0A2D6YHS5"/>
<evidence type="ECO:0000313" key="3">
    <source>
        <dbReference type="Proteomes" id="UP000226525"/>
    </source>
</evidence>
<evidence type="ECO:0008006" key="4">
    <source>
        <dbReference type="Google" id="ProtNLM"/>
    </source>
</evidence>
<dbReference type="EMBL" id="NZEX01000048">
    <property type="protein sequence ID" value="MAH62733.1"/>
    <property type="molecule type" value="Genomic_DNA"/>
</dbReference>
<dbReference type="Proteomes" id="UP000226525">
    <property type="component" value="Unassembled WGS sequence"/>
</dbReference>
<gene>
    <name evidence="2" type="ORF">CMN54_04650</name>
</gene>
<protein>
    <recommendedName>
        <fullName evidence="4">Tetratricopeptide repeat protein</fullName>
    </recommendedName>
</protein>
<sequence length="131" mass="15063">MKHKFLLPLALMFLLLPVTIQAKEDDFEEEVAFLEIIQGYYNLIESTHNLHSNPESAMILHLFTIQEIYKERGEAQRAIAFLEETLKRTGNPTIRSVIYSMLAELNEETGDPQKCLELLQTGLDEALSRLQ</sequence>
<reference evidence="3" key="1">
    <citation type="submission" date="2017-09" db="EMBL/GenBank/DDBJ databases">
        <title>The Reconstruction of 2,631 Draft Metagenome-Assembled Genomes from the Global Oceans.</title>
        <authorList>
            <person name="Tully B.J."/>
            <person name="Graham E.D."/>
            <person name="Heidelberg J.F."/>
        </authorList>
    </citation>
    <scope>NUCLEOTIDE SEQUENCE [LARGE SCALE GENOMIC DNA]</scope>
</reference>
<accession>A0A2D6YHS5</accession>
<keyword evidence="1" id="KW-0732">Signal</keyword>
<evidence type="ECO:0000256" key="1">
    <source>
        <dbReference type="SAM" id="SignalP"/>
    </source>
</evidence>
<feature type="chain" id="PRO_5014848488" description="Tetratricopeptide repeat protein" evidence="1">
    <location>
        <begin position="23"/>
        <end position="131"/>
    </location>
</feature>
<proteinExistence type="predicted"/>
<organism evidence="2 3">
    <name type="scientific">SAR324 cluster bacterium</name>
    <dbReference type="NCBI Taxonomy" id="2024889"/>
    <lineage>
        <taxon>Bacteria</taxon>
        <taxon>Deltaproteobacteria</taxon>
        <taxon>SAR324 cluster</taxon>
    </lineage>
</organism>